<proteinExistence type="inferred from homology"/>
<dbReference type="Gene3D" id="3.60.40.10">
    <property type="entry name" value="PPM-type phosphatase domain"/>
    <property type="match status" value="2"/>
</dbReference>
<evidence type="ECO:0000256" key="10">
    <source>
        <dbReference type="SAM" id="MobiDB-lite"/>
    </source>
</evidence>
<feature type="compositionally biased region" description="Basic and acidic residues" evidence="10">
    <location>
        <begin position="232"/>
        <end position="241"/>
    </location>
</feature>
<keyword evidence="8" id="KW-0464">Manganese</keyword>
<gene>
    <name evidence="12" type="ORF">HDID_LOCUS10449</name>
</gene>
<keyword evidence="5 9" id="KW-0378">Hydrolase</keyword>
<evidence type="ECO:0000313" key="13">
    <source>
        <dbReference type="Proteomes" id="UP000274504"/>
    </source>
</evidence>
<evidence type="ECO:0000256" key="1">
    <source>
        <dbReference type="ARBA" id="ARBA00001936"/>
    </source>
</evidence>
<feature type="compositionally biased region" description="Acidic residues" evidence="10">
    <location>
        <begin position="370"/>
        <end position="404"/>
    </location>
</feature>
<dbReference type="SMART" id="SM00332">
    <property type="entry name" value="PP2Cc"/>
    <property type="match status" value="1"/>
</dbReference>
<dbReference type="InterPro" id="IPR000222">
    <property type="entry name" value="PP2C_BS"/>
</dbReference>
<keyword evidence="4" id="KW-0479">Metal-binding</keyword>
<reference evidence="14" key="1">
    <citation type="submission" date="2016-04" db="UniProtKB">
        <authorList>
            <consortium name="WormBaseParasite"/>
        </authorList>
    </citation>
    <scope>IDENTIFICATION</scope>
</reference>
<feature type="domain" description="PPM-type phosphatase" evidence="11">
    <location>
        <begin position="23"/>
        <end position="645"/>
    </location>
</feature>
<keyword evidence="7 9" id="KW-0904">Protein phosphatase</keyword>
<evidence type="ECO:0000256" key="8">
    <source>
        <dbReference type="ARBA" id="ARBA00023211"/>
    </source>
</evidence>
<evidence type="ECO:0000313" key="14">
    <source>
        <dbReference type="WBParaSite" id="HDID_0001045101-mRNA-1"/>
    </source>
</evidence>
<feature type="compositionally biased region" description="Basic and acidic residues" evidence="10">
    <location>
        <begin position="577"/>
        <end position="594"/>
    </location>
</feature>
<dbReference type="CDD" id="cd00143">
    <property type="entry name" value="PP2Cc"/>
    <property type="match status" value="1"/>
</dbReference>
<feature type="compositionally biased region" description="Basic and acidic residues" evidence="10">
    <location>
        <begin position="286"/>
        <end position="302"/>
    </location>
</feature>
<dbReference type="Proteomes" id="UP000274504">
    <property type="component" value="Unassembled WGS sequence"/>
</dbReference>
<dbReference type="EC" id="3.1.3.16" evidence="3"/>
<dbReference type="PANTHER" id="PTHR13832:SF803">
    <property type="entry name" value="PROTEIN PHOSPHATASE 1G"/>
    <property type="match status" value="1"/>
</dbReference>
<name>A0A0R3SXH7_HYMDI</name>
<dbReference type="OrthoDB" id="10264738at2759"/>
<comment type="cofactor">
    <cofactor evidence="1">
        <name>Mn(2+)</name>
        <dbReference type="ChEBI" id="CHEBI:29035"/>
    </cofactor>
</comment>
<feature type="region of interest" description="Disordered" evidence="10">
    <location>
        <begin position="575"/>
        <end position="606"/>
    </location>
</feature>
<evidence type="ECO:0000256" key="4">
    <source>
        <dbReference type="ARBA" id="ARBA00022723"/>
    </source>
</evidence>
<comment type="similarity">
    <text evidence="2 9">Belongs to the PP2C family.</text>
</comment>
<dbReference type="EMBL" id="UYSG01011692">
    <property type="protein sequence ID" value="VDL63350.1"/>
    <property type="molecule type" value="Genomic_DNA"/>
</dbReference>
<feature type="compositionally biased region" description="Acidic residues" evidence="10">
    <location>
        <begin position="303"/>
        <end position="315"/>
    </location>
</feature>
<dbReference type="InterPro" id="IPR015655">
    <property type="entry name" value="PP2C"/>
</dbReference>
<dbReference type="InterPro" id="IPR001932">
    <property type="entry name" value="PPM-type_phosphatase-like_dom"/>
</dbReference>
<reference evidence="12 13" key="2">
    <citation type="submission" date="2018-11" db="EMBL/GenBank/DDBJ databases">
        <authorList>
            <consortium name="Pathogen Informatics"/>
        </authorList>
    </citation>
    <scope>NUCLEOTIDE SEQUENCE [LARGE SCALE GENOMIC DNA]</scope>
</reference>
<evidence type="ECO:0000256" key="3">
    <source>
        <dbReference type="ARBA" id="ARBA00013081"/>
    </source>
</evidence>
<dbReference type="PROSITE" id="PS51746">
    <property type="entry name" value="PPM_2"/>
    <property type="match status" value="1"/>
</dbReference>
<dbReference type="STRING" id="6216.A0A0R3SXH7"/>
<evidence type="ECO:0000256" key="5">
    <source>
        <dbReference type="ARBA" id="ARBA00022801"/>
    </source>
</evidence>
<dbReference type="PANTHER" id="PTHR13832">
    <property type="entry name" value="PROTEIN PHOSPHATASE 2C"/>
    <property type="match status" value="1"/>
</dbReference>
<feature type="compositionally biased region" description="Polar residues" evidence="10">
    <location>
        <begin position="211"/>
        <end position="220"/>
    </location>
</feature>
<dbReference type="SUPFAM" id="SSF81606">
    <property type="entry name" value="PP2C-like"/>
    <property type="match status" value="2"/>
</dbReference>
<dbReference type="Pfam" id="PF00481">
    <property type="entry name" value="PP2C"/>
    <property type="match status" value="2"/>
</dbReference>
<evidence type="ECO:0000256" key="2">
    <source>
        <dbReference type="ARBA" id="ARBA00006702"/>
    </source>
</evidence>
<dbReference type="InterPro" id="IPR036457">
    <property type="entry name" value="PPM-type-like_dom_sf"/>
</dbReference>
<feature type="region of interest" description="Disordered" evidence="10">
    <location>
        <begin position="117"/>
        <end position="153"/>
    </location>
</feature>
<sequence>MGAYLSKPATDKETSSGSNKWISYGCSSMQGWRRFQEDAHSCILDYDPNRTASFFAVYDGHGGAEVAKYCSLHLPEFILSQSGYNIDGPINPLNLLKKAFIDFDISLTQPKARSELKAIAGPGGGDDDEDNLDVSEDEEGRLKSNGDASGDEDDEHLIALTEENIEEITELHDEATRPIEAVLRKQFSGEIPVFIQNLLSTFKKPGDAGPSGSSFTSASATEIPVTDAPSFSKEETGKSSPERISGVVSKGDDEAVSSQSKEEGKGAEQGSAEPADGGTGGEEANGDDKKRTEEGTVEGEHGSEEEEEEESDDEVSSSPHYTFSFLPDDLSTLSPGCAAVDFDKEMEENERLVDHDGYVVDMDKTFYQDYDAEKDDVEFYDDGDDDEEEEEEEEDDEDYDDDESSPVAVLPRPVGFNEPGVDSGSTACVAFLLPEVSDDGESVQRVFLYVANAGDSRAVLCRAGAAVELSEDHKPEDPPERARINAAGGTVTADGRVNDGLNLSRAIGDHIYKQRSDLRMWDQMISALPDVTRTELVPGADEFVVIACDGIWNAMTSQAVVDFVYDRLHPDTAGAQEVKRSREEVNSEEKKEKEESEEEENKGVDRHSPEFLAKICEELFDSCLATNTMGDGTGCDNMTCIILRFDDLKGLAAQAVTRTIAQSPDDLSFLIDSSEKVEELDESVEAANAVKAAQEEEYEPSSDQIVPIPVTVVSSTANGNGETGEHQSPSSPSLSPVLKKARLDTSPQNGSSDAVGVEQINSSTTE</sequence>
<feature type="compositionally biased region" description="Acidic residues" evidence="10">
    <location>
        <begin position="125"/>
        <end position="139"/>
    </location>
</feature>
<dbReference type="WBParaSite" id="HDID_0001045101-mRNA-1">
    <property type="protein sequence ID" value="HDID_0001045101-mRNA-1"/>
    <property type="gene ID" value="HDID_0001045101"/>
</dbReference>
<dbReference type="PROSITE" id="PS01032">
    <property type="entry name" value="PPM_1"/>
    <property type="match status" value="1"/>
</dbReference>
<evidence type="ECO:0000256" key="9">
    <source>
        <dbReference type="RuleBase" id="RU003465"/>
    </source>
</evidence>
<organism evidence="14">
    <name type="scientific">Hymenolepis diminuta</name>
    <name type="common">Rat tapeworm</name>
    <dbReference type="NCBI Taxonomy" id="6216"/>
    <lineage>
        <taxon>Eukaryota</taxon>
        <taxon>Metazoa</taxon>
        <taxon>Spiralia</taxon>
        <taxon>Lophotrochozoa</taxon>
        <taxon>Platyhelminthes</taxon>
        <taxon>Cestoda</taxon>
        <taxon>Eucestoda</taxon>
        <taxon>Cyclophyllidea</taxon>
        <taxon>Hymenolepididae</taxon>
        <taxon>Hymenolepis</taxon>
    </lineage>
</organism>
<feature type="region of interest" description="Disordered" evidence="10">
    <location>
        <begin position="205"/>
        <end position="336"/>
    </location>
</feature>
<evidence type="ECO:0000256" key="7">
    <source>
        <dbReference type="ARBA" id="ARBA00022912"/>
    </source>
</evidence>
<evidence type="ECO:0000256" key="6">
    <source>
        <dbReference type="ARBA" id="ARBA00022842"/>
    </source>
</evidence>
<feature type="region of interest" description="Disordered" evidence="10">
    <location>
        <begin position="693"/>
        <end position="766"/>
    </location>
</feature>
<dbReference type="GO" id="GO:0046872">
    <property type="term" value="F:metal ion binding"/>
    <property type="evidence" value="ECO:0007669"/>
    <property type="project" value="UniProtKB-KW"/>
</dbReference>
<evidence type="ECO:0000313" key="12">
    <source>
        <dbReference type="EMBL" id="VDL63350.1"/>
    </source>
</evidence>
<dbReference type="AlphaFoldDB" id="A0A0R3SXH7"/>
<feature type="region of interest" description="Disordered" evidence="10">
    <location>
        <begin position="370"/>
        <end position="418"/>
    </location>
</feature>
<keyword evidence="6" id="KW-0460">Magnesium</keyword>
<evidence type="ECO:0000259" key="11">
    <source>
        <dbReference type="PROSITE" id="PS51746"/>
    </source>
</evidence>
<dbReference type="GO" id="GO:0004722">
    <property type="term" value="F:protein serine/threonine phosphatase activity"/>
    <property type="evidence" value="ECO:0007669"/>
    <property type="project" value="UniProtKB-EC"/>
</dbReference>
<accession>A0A0R3SXH7</accession>
<protein>
    <recommendedName>
        <fullName evidence="3">protein-serine/threonine phosphatase</fullName>
        <ecNumber evidence="3">3.1.3.16</ecNumber>
    </recommendedName>
</protein>